<evidence type="ECO:0000256" key="1">
    <source>
        <dbReference type="ARBA" id="ARBA00022729"/>
    </source>
</evidence>
<keyword evidence="7" id="KW-1185">Reference proteome</keyword>
<dbReference type="SMART" id="SM00856">
    <property type="entry name" value="PMEI"/>
    <property type="match status" value="1"/>
</dbReference>
<evidence type="ECO:0000313" key="6">
    <source>
        <dbReference type="EMBL" id="KAF3456347.1"/>
    </source>
</evidence>
<evidence type="ECO:0000256" key="3">
    <source>
        <dbReference type="SAM" id="MobiDB-lite"/>
    </source>
</evidence>
<accession>A0A8K0HNT9</accession>
<dbReference type="PANTHER" id="PTHR31080">
    <property type="entry name" value="PECTINESTERASE INHIBITOR-LIKE"/>
    <property type="match status" value="1"/>
</dbReference>
<dbReference type="FunFam" id="1.20.140.40:FF:000003">
    <property type="entry name" value="Invertase/pectin methylesterase inhibitor family protein"/>
    <property type="match status" value="1"/>
</dbReference>
<reference evidence="6" key="1">
    <citation type="submission" date="2020-03" db="EMBL/GenBank/DDBJ databases">
        <title>A high-quality chromosome-level genome assembly of a woody plant with both climbing and erect habits, Rhamnella rubrinervis.</title>
        <authorList>
            <person name="Lu Z."/>
            <person name="Yang Y."/>
            <person name="Zhu X."/>
            <person name="Sun Y."/>
        </authorList>
    </citation>
    <scope>NUCLEOTIDE SEQUENCE</scope>
    <source>
        <strain evidence="6">BYM</strain>
        <tissue evidence="6">Leaf</tissue>
    </source>
</reference>
<dbReference type="AlphaFoldDB" id="A0A8K0HNT9"/>
<evidence type="ECO:0000256" key="4">
    <source>
        <dbReference type="SAM" id="SignalP"/>
    </source>
</evidence>
<dbReference type="InterPro" id="IPR006501">
    <property type="entry name" value="Pectinesterase_inhib_dom"/>
</dbReference>
<dbReference type="SUPFAM" id="SSF101148">
    <property type="entry name" value="Plant invertase/pectin methylesterase inhibitor"/>
    <property type="match status" value="1"/>
</dbReference>
<dbReference type="GO" id="GO:0004857">
    <property type="term" value="F:enzyme inhibitor activity"/>
    <property type="evidence" value="ECO:0007669"/>
    <property type="project" value="InterPro"/>
</dbReference>
<feature type="signal peptide" evidence="4">
    <location>
        <begin position="1"/>
        <end position="24"/>
    </location>
</feature>
<dbReference type="Gene3D" id="1.20.140.40">
    <property type="entry name" value="Invertase/pectin methylesterase inhibitor family protein"/>
    <property type="match status" value="1"/>
</dbReference>
<proteinExistence type="inferred from homology"/>
<evidence type="ECO:0000313" key="7">
    <source>
        <dbReference type="Proteomes" id="UP000796880"/>
    </source>
</evidence>
<evidence type="ECO:0000256" key="2">
    <source>
        <dbReference type="ARBA" id="ARBA00038471"/>
    </source>
</evidence>
<dbReference type="PANTHER" id="PTHR31080:SF68">
    <property type="entry name" value="PLANT INVERTASE_PECTIN METHYLESTERASE INHIBITOR SUPERFAMILY PROTEIN"/>
    <property type="match status" value="1"/>
</dbReference>
<feature type="chain" id="PRO_5035440175" description="Pectinesterase inhibitor domain-containing protein" evidence="4">
    <location>
        <begin position="25"/>
        <end position="237"/>
    </location>
</feature>
<feature type="compositionally biased region" description="Polar residues" evidence="3">
    <location>
        <begin position="31"/>
        <end position="48"/>
    </location>
</feature>
<comment type="caution">
    <text evidence="6">The sequence shown here is derived from an EMBL/GenBank/DDBJ whole genome shotgun (WGS) entry which is preliminary data.</text>
</comment>
<feature type="domain" description="Pectinesterase inhibitor" evidence="5">
    <location>
        <begin position="90"/>
        <end position="232"/>
    </location>
</feature>
<comment type="similarity">
    <text evidence="2">Belongs to the PMEI family.</text>
</comment>
<keyword evidence="1 4" id="KW-0732">Signal</keyword>
<evidence type="ECO:0000259" key="5">
    <source>
        <dbReference type="SMART" id="SM00856"/>
    </source>
</evidence>
<dbReference type="InterPro" id="IPR051955">
    <property type="entry name" value="PME_Inhibitor"/>
</dbReference>
<name>A0A8K0HNT9_9ROSA</name>
<dbReference type="CDD" id="cd15800">
    <property type="entry name" value="PMEI-like_2"/>
    <property type="match status" value="1"/>
</dbReference>
<sequence>MDYSNYSLIKLIFFLILFNYSAEAICVPRNSKPSNTQVPSSSHTQVLTTIAEPPSETTFSTARPPTNSPRESPRINLINQAMKPEVFSAALDPSVKKICDSTDYSDVCLASLSTFLIPGKTDPVSVLESAIKAATEHAKQAMSQAMKLASAPNLPTRKANALSDCQYMFSDALDNLQSAMEALPSRDLATVNSMLSAVITDSQTCEDGFSGVSPLADFDATLRMMGSNCLAIASLIQ</sequence>
<feature type="region of interest" description="Disordered" evidence="3">
    <location>
        <begin position="31"/>
        <end position="72"/>
    </location>
</feature>
<dbReference type="InterPro" id="IPR035513">
    <property type="entry name" value="Invertase/methylesterase_inhib"/>
</dbReference>
<organism evidence="6 7">
    <name type="scientific">Rhamnella rubrinervis</name>
    <dbReference type="NCBI Taxonomy" id="2594499"/>
    <lineage>
        <taxon>Eukaryota</taxon>
        <taxon>Viridiplantae</taxon>
        <taxon>Streptophyta</taxon>
        <taxon>Embryophyta</taxon>
        <taxon>Tracheophyta</taxon>
        <taxon>Spermatophyta</taxon>
        <taxon>Magnoliopsida</taxon>
        <taxon>eudicotyledons</taxon>
        <taxon>Gunneridae</taxon>
        <taxon>Pentapetalae</taxon>
        <taxon>rosids</taxon>
        <taxon>fabids</taxon>
        <taxon>Rosales</taxon>
        <taxon>Rhamnaceae</taxon>
        <taxon>rhamnoid group</taxon>
        <taxon>Rhamneae</taxon>
        <taxon>Rhamnella</taxon>
    </lineage>
</organism>
<dbReference type="Pfam" id="PF04043">
    <property type="entry name" value="PMEI"/>
    <property type="match status" value="1"/>
</dbReference>
<feature type="compositionally biased region" description="Polar residues" evidence="3">
    <location>
        <begin position="55"/>
        <end position="70"/>
    </location>
</feature>
<dbReference type="NCBIfam" id="TIGR01614">
    <property type="entry name" value="PME_inhib"/>
    <property type="match status" value="1"/>
</dbReference>
<gene>
    <name evidence="6" type="ORF">FNV43_RR00997</name>
</gene>
<dbReference type="OrthoDB" id="770764at2759"/>
<dbReference type="EMBL" id="VOIH02000001">
    <property type="protein sequence ID" value="KAF3456347.1"/>
    <property type="molecule type" value="Genomic_DNA"/>
</dbReference>
<protein>
    <recommendedName>
        <fullName evidence="5">Pectinesterase inhibitor domain-containing protein</fullName>
    </recommendedName>
</protein>
<dbReference type="Proteomes" id="UP000796880">
    <property type="component" value="Unassembled WGS sequence"/>
</dbReference>